<organism evidence="12 13">
    <name type="scientific">Phaedon cochleariae</name>
    <name type="common">Mustard beetle</name>
    <dbReference type="NCBI Taxonomy" id="80249"/>
    <lineage>
        <taxon>Eukaryota</taxon>
        <taxon>Metazoa</taxon>
        <taxon>Ecdysozoa</taxon>
        <taxon>Arthropoda</taxon>
        <taxon>Hexapoda</taxon>
        <taxon>Insecta</taxon>
        <taxon>Pterygota</taxon>
        <taxon>Neoptera</taxon>
        <taxon>Endopterygota</taxon>
        <taxon>Coleoptera</taxon>
        <taxon>Polyphaga</taxon>
        <taxon>Cucujiformia</taxon>
        <taxon>Chrysomeloidea</taxon>
        <taxon>Chrysomelidae</taxon>
        <taxon>Chrysomelinae</taxon>
        <taxon>Chrysomelini</taxon>
        <taxon>Phaedon</taxon>
    </lineage>
</organism>
<evidence type="ECO:0000256" key="5">
    <source>
        <dbReference type="ARBA" id="ARBA00023001"/>
    </source>
</evidence>
<accession>A0A9P0DI21</accession>
<comment type="catalytic activity">
    <reaction evidence="1 9">
        <text>Endohydrolysis of (1-&gt;4)-beta-D-glucosidic linkages in cellulose, lichenin and cereal beta-D-glucans.</text>
        <dbReference type="EC" id="3.2.1.4"/>
    </reaction>
</comment>
<gene>
    <name evidence="12" type="ORF">PHAECO_LOCUS6825</name>
</gene>
<protein>
    <recommendedName>
        <fullName evidence="3 9">Cellulase</fullName>
        <ecNumber evidence="3 9">3.2.1.4</ecNumber>
    </recommendedName>
</protein>
<evidence type="ECO:0000256" key="1">
    <source>
        <dbReference type="ARBA" id="ARBA00000966"/>
    </source>
</evidence>
<dbReference type="EC" id="3.2.1.4" evidence="3 9"/>
<dbReference type="OrthoDB" id="10035502at2759"/>
<sequence>MNFLAISSLVLLAAAICAGEPSPQIIPIPGGLTGNGPTTRYWDCCKPTCAWPGNVGYKTPIKSCQADGVTANDPEIQSGCEADGHSYVCTNQAGFVVNSTLAYGFVAARFVGVKRNMCCSCVLFSFQQEQLKDKKMLVQVTNTGNAPETGTNLFDIAMPGSGVGYYTQGCTSQWNSDVSNWGDQYGGVNSAEECYKLPQNLWEGCLFRFQWMEGVSNPDITFVEVQCPKELLDISGCSPVG</sequence>
<keyword evidence="7" id="KW-0326">Glycosidase</keyword>
<dbReference type="SUPFAM" id="SSF50685">
    <property type="entry name" value="Barwin-like endoglucanases"/>
    <property type="match status" value="1"/>
</dbReference>
<evidence type="ECO:0000259" key="11">
    <source>
        <dbReference type="PROSITE" id="PS01140"/>
    </source>
</evidence>
<evidence type="ECO:0000313" key="13">
    <source>
        <dbReference type="Proteomes" id="UP001153737"/>
    </source>
</evidence>
<dbReference type="GO" id="GO:0008810">
    <property type="term" value="F:cellulase activity"/>
    <property type="evidence" value="ECO:0007669"/>
    <property type="project" value="UniProtKB-EC"/>
</dbReference>
<name>A0A9P0DI21_PHACE</name>
<dbReference type="Proteomes" id="UP001153737">
    <property type="component" value="Chromosome 2"/>
</dbReference>
<keyword evidence="4" id="KW-0378">Hydrolase</keyword>
<evidence type="ECO:0000256" key="3">
    <source>
        <dbReference type="ARBA" id="ARBA00012601"/>
    </source>
</evidence>
<dbReference type="InterPro" id="IPR000334">
    <property type="entry name" value="Glyco_hydro_45"/>
</dbReference>
<evidence type="ECO:0000313" key="12">
    <source>
        <dbReference type="EMBL" id="CAH1156029.1"/>
    </source>
</evidence>
<evidence type="ECO:0000256" key="9">
    <source>
        <dbReference type="PROSITE-ProRule" id="PRU10069"/>
    </source>
</evidence>
<evidence type="ECO:0000256" key="2">
    <source>
        <dbReference type="ARBA" id="ARBA00007793"/>
    </source>
</evidence>
<keyword evidence="10" id="KW-0732">Signal</keyword>
<evidence type="ECO:0000256" key="8">
    <source>
        <dbReference type="ARBA" id="ARBA00023326"/>
    </source>
</evidence>
<dbReference type="AlphaFoldDB" id="A0A9P0DI21"/>
<dbReference type="InterPro" id="IPR052288">
    <property type="entry name" value="GH45_Enzymes"/>
</dbReference>
<reference evidence="12" key="1">
    <citation type="submission" date="2022-01" db="EMBL/GenBank/DDBJ databases">
        <authorList>
            <person name="King R."/>
        </authorList>
    </citation>
    <scope>NUCLEOTIDE SEQUENCE</scope>
</reference>
<reference evidence="12" key="2">
    <citation type="submission" date="2022-10" db="EMBL/GenBank/DDBJ databases">
        <authorList>
            <consortium name="ENA_rothamsted_submissions"/>
            <consortium name="culmorum"/>
            <person name="King R."/>
        </authorList>
    </citation>
    <scope>NUCLEOTIDE SEQUENCE</scope>
</reference>
<dbReference type="EMBL" id="OU896708">
    <property type="protein sequence ID" value="CAH1156029.1"/>
    <property type="molecule type" value="Genomic_DNA"/>
</dbReference>
<feature type="chain" id="PRO_5040354400" description="Cellulase" evidence="10">
    <location>
        <begin position="20"/>
        <end position="241"/>
    </location>
</feature>
<dbReference type="PANTHER" id="PTHR39730">
    <property type="entry name" value="ENDOGLUCANASE 1"/>
    <property type="match status" value="1"/>
</dbReference>
<keyword evidence="13" id="KW-1185">Reference proteome</keyword>
<evidence type="ECO:0000256" key="7">
    <source>
        <dbReference type="ARBA" id="ARBA00023295"/>
    </source>
</evidence>
<keyword evidence="6" id="KW-0119">Carbohydrate metabolism</keyword>
<feature type="active site" description="Nucleophile" evidence="9">
    <location>
        <position position="43"/>
    </location>
</feature>
<feature type="domain" description="Glycosyl hydrolases family 45 active site" evidence="11">
    <location>
        <begin position="38"/>
        <end position="49"/>
    </location>
</feature>
<dbReference type="GO" id="GO:0030245">
    <property type="term" value="P:cellulose catabolic process"/>
    <property type="evidence" value="ECO:0007669"/>
    <property type="project" value="UniProtKB-KW"/>
</dbReference>
<dbReference type="Pfam" id="PF02015">
    <property type="entry name" value="Glyco_hydro_45"/>
    <property type="match status" value="1"/>
</dbReference>
<comment type="similarity">
    <text evidence="2">Belongs to the glycosyl hydrolase 45 (cellulase K) family.</text>
</comment>
<keyword evidence="8" id="KW-0624">Polysaccharide degradation</keyword>
<dbReference type="PANTHER" id="PTHR39730:SF1">
    <property type="entry name" value="ENDOGLUCANASE 1"/>
    <property type="match status" value="1"/>
</dbReference>
<dbReference type="InterPro" id="IPR036908">
    <property type="entry name" value="RlpA-like_sf"/>
</dbReference>
<dbReference type="PROSITE" id="PS01140">
    <property type="entry name" value="GLYCOSYL_HYDROL_F45"/>
    <property type="match status" value="1"/>
</dbReference>
<feature type="signal peptide" evidence="10">
    <location>
        <begin position="1"/>
        <end position="19"/>
    </location>
</feature>
<evidence type="ECO:0000256" key="6">
    <source>
        <dbReference type="ARBA" id="ARBA00023277"/>
    </source>
</evidence>
<keyword evidence="5" id="KW-0136">Cellulose degradation</keyword>
<proteinExistence type="inferred from homology"/>
<evidence type="ECO:0000256" key="10">
    <source>
        <dbReference type="SAM" id="SignalP"/>
    </source>
</evidence>
<dbReference type="Gene3D" id="2.40.40.10">
    <property type="entry name" value="RlpA-like domain"/>
    <property type="match status" value="1"/>
</dbReference>
<evidence type="ECO:0000256" key="4">
    <source>
        <dbReference type="ARBA" id="ARBA00022801"/>
    </source>
</evidence>